<proteinExistence type="predicted"/>
<reference evidence="1" key="1">
    <citation type="journal article" date="2020" name="mSystems">
        <title>Genome- and Community-Level Interaction Insights into Carbon Utilization and Element Cycling Functions of Hydrothermarchaeota in Hydrothermal Sediment.</title>
        <authorList>
            <person name="Zhou Z."/>
            <person name="Liu Y."/>
            <person name="Xu W."/>
            <person name="Pan J."/>
            <person name="Luo Z.H."/>
            <person name="Li M."/>
        </authorList>
    </citation>
    <scope>NUCLEOTIDE SEQUENCE [LARGE SCALE GENOMIC DNA]</scope>
    <source>
        <strain evidence="1">HyVt-102</strain>
    </source>
</reference>
<accession>A0A7C0VBI1</accession>
<dbReference type="Proteomes" id="UP000885847">
    <property type="component" value="Unassembled WGS sequence"/>
</dbReference>
<name>A0A7C0VBI1_UNCW3</name>
<organism evidence="1">
    <name type="scientific">candidate division WOR-3 bacterium</name>
    <dbReference type="NCBI Taxonomy" id="2052148"/>
    <lineage>
        <taxon>Bacteria</taxon>
        <taxon>Bacteria division WOR-3</taxon>
    </lineage>
</organism>
<comment type="caution">
    <text evidence="1">The sequence shown here is derived from an EMBL/GenBank/DDBJ whole genome shotgun (WGS) entry which is preliminary data.</text>
</comment>
<gene>
    <name evidence="1" type="ORF">ENF18_06055</name>
</gene>
<evidence type="ECO:0000313" key="1">
    <source>
        <dbReference type="EMBL" id="HDI83337.1"/>
    </source>
</evidence>
<dbReference type="AlphaFoldDB" id="A0A7C0VBI1"/>
<dbReference type="EMBL" id="DQWE01000288">
    <property type="protein sequence ID" value="HDI83337.1"/>
    <property type="molecule type" value="Genomic_DNA"/>
</dbReference>
<sequence length="161" mass="18466">MIFILLSLFVRFDITGNEGEFIRVQVPAEFMALGISIANDNGEDFKKDSIVRAFKEFKGKTGKFITMDTDSSHLEGYLLDDLEVLQPGKGEDLRVKIHSGSDKLSLRISISFIEKLFDIINMDDEKEQEEFKRMLSLLKDKGRFQMVKLMDGEDVVEVYVE</sequence>
<protein>
    <submittedName>
        <fullName evidence="1">Uncharacterized protein</fullName>
    </submittedName>
</protein>